<organism evidence="2 3">
    <name type="scientific">Sulfitobacter faviae</name>
    <dbReference type="NCBI Taxonomy" id="1775881"/>
    <lineage>
        <taxon>Bacteria</taxon>
        <taxon>Pseudomonadati</taxon>
        <taxon>Pseudomonadota</taxon>
        <taxon>Alphaproteobacteria</taxon>
        <taxon>Rhodobacterales</taxon>
        <taxon>Roseobacteraceae</taxon>
        <taxon>Sulfitobacter</taxon>
    </lineage>
</organism>
<gene>
    <name evidence="2" type="ORF">PL336_16755</name>
</gene>
<name>A0AAX3LT27_9RHOB</name>
<dbReference type="SUPFAM" id="SSF47413">
    <property type="entry name" value="lambda repressor-like DNA-binding domains"/>
    <property type="match status" value="1"/>
</dbReference>
<dbReference type="AlphaFoldDB" id="A0AAX3LT27"/>
<protein>
    <submittedName>
        <fullName evidence="2">Helix-turn-helix domain-containing protein</fullName>
    </submittedName>
</protein>
<keyword evidence="2" id="KW-0614">Plasmid</keyword>
<evidence type="ECO:0000259" key="1">
    <source>
        <dbReference type="PROSITE" id="PS50943"/>
    </source>
</evidence>
<accession>A0AAX3LT27</accession>
<dbReference type="GO" id="GO:0003677">
    <property type="term" value="F:DNA binding"/>
    <property type="evidence" value="ECO:0007669"/>
    <property type="project" value="InterPro"/>
</dbReference>
<dbReference type="Gene3D" id="1.10.260.40">
    <property type="entry name" value="lambda repressor-like DNA-binding domains"/>
    <property type="match status" value="1"/>
</dbReference>
<dbReference type="InterPro" id="IPR001387">
    <property type="entry name" value="Cro/C1-type_HTH"/>
</dbReference>
<dbReference type="InterPro" id="IPR010982">
    <property type="entry name" value="Lambda_DNA-bd_dom_sf"/>
</dbReference>
<evidence type="ECO:0000313" key="2">
    <source>
        <dbReference type="EMBL" id="WCE71909.1"/>
    </source>
</evidence>
<dbReference type="RefSeq" id="WP_271690045.1">
    <property type="nucleotide sequence ID" value="NZ_CP116424.1"/>
</dbReference>
<dbReference type="Proteomes" id="UP001210770">
    <property type="component" value="Plasmid unnamed1"/>
</dbReference>
<dbReference type="EMBL" id="CP116424">
    <property type="protein sequence ID" value="WCE71909.1"/>
    <property type="molecule type" value="Genomic_DNA"/>
</dbReference>
<reference evidence="2" key="1">
    <citation type="submission" date="2023-01" db="EMBL/GenBank/DDBJ databases">
        <title>Comparative genomic analysis of cold water coral derived Sulfitobacter faviae: insights into their metabolism and habitat adaptation.</title>
        <authorList>
            <person name="Guo Y."/>
            <person name="Lin S."/>
            <person name="Huang Z."/>
            <person name="Tang K."/>
            <person name="Wang X."/>
        </authorList>
    </citation>
    <scope>NUCLEOTIDE SEQUENCE</scope>
    <source>
        <strain evidence="2">SCSIO W_1865</strain>
        <plasmid evidence="2">unnamed1</plasmid>
    </source>
</reference>
<dbReference type="Pfam" id="PF01381">
    <property type="entry name" value="HTH_3"/>
    <property type="match status" value="1"/>
</dbReference>
<proteinExistence type="predicted"/>
<geneLocation type="plasmid" evidence="2 3">
    <name>unnamed1</name>
</geneLocation>
<sequence>MTLKLNLDTPSEMQDRVRAAARDRRLALGLTQSDLATRSGVPLATLKVFEQKGKISLTGLLAIADALDAIAGFGTLFPAVEATRLDDLDKPTTRQRARNCRSS</sequence>
<evidence type="ECO:0000313" key="3">
    <source>
        <dbReference type="Proteomes" id="UP001210770"/>
    </source>
</evidence>
<dbReference type="PROSITE" id="PS50943">
    <property type="entry name" value="HTH_CROC1"/>
    <property type="match status" value="1"/>
</dbReference>
<feature type="domain" description="HTH cro/C1-type" evidence="1">
    <location>
        <begin position="22"/>
        <end position="73"/>
    </location>
</feature>